<dbReference type="InterPro" id="IPR004853">
    <property type="entry name" value="Sugar_P_trans_dom"/>
</dbReference>
<dbReference type="AlphaFoldDB" id="A0A2U1L458"/>
<accession>A0A2U1L458</accession>
<name>A0A2U1L458_ARTAN</name>
<organism evidence="2 3">
    <name type="scientific">Artemisia annua</name>
    <name type="common">Sweet wormwood</name>
    <dbReference type="NCBI Taxonomy" id="35608"/>
    <lineage>
        <taxon>Eukaryota</taxon>
        <taxon>Viridiplantae</taxon>
        <taxon>Streptophyta</taxon>
        <taxon>Embryophyta</taxon>
        <taxon>Tracheophyta</taxon>
        <taxon>Spermatophyta</taxon>
        <taxon>Magnoliopsida</taxon>
        <taxon>eudicotyledons</taxon>
        <taxon>Gunneridae</taxon>
        <taxon>Pentapetalae</taxon>
        <taxon>asterids</taxon>
        <taxon>campanulids</taxon>
        <taxon>Asterales</taxon>
        <taxon>Asteraceae</taxon>
        <taxon>Asteroideae</taxon>
        <taxon>Anthemideae</taxon>
        <taxon>Artemisiinae</taxon>
        <taxon>Artemisia</taxon>
    </lineage>
</organism>
<proteinExistence type="predicted"/>
<dbReference type="Pfam" id="PF03151">
    <property type="entry name" value="TPT"/>
    <property type="match status" value="1"/>
</dbReference>
<sequence>MAVCQIVPVLTLGVAQTMRNLLTNISIGRVAVSFTHTIKAMEPFFTVLFSSLLLSEIGFGSAMASNVSSQSHNVPSKKFMVMKECLRSCKYGSSSGVSMTQNLFSLEYQRQKNLLLEKWVAGKSCGEDGDLLTGIR</sequence>
<reference evidence="2 3" key="1">
    <citation type="journal article" date="2018" name="Mol. Plant">
        <title>The genome of Artemisia annua provides insight into the evolution of Asteraceae family and artemisinin biosynthesis.</title>
        <authorList>
            <person name="Shen Q."/>
            <person name="Zhang L."/>
            <person name="Liao Z."/>
            <person name="Wang S."/>
            <person name="Yan T."/>
            <person name="Shi P."/>
            <person name="Liu M."/>
            <person name="Fu X."/>
            <person name="Pan Q."/>
            <person name="Wang Y."/>
            <person name="Lv Z."/>
            <person name="Lu X."/>
            <person name="Zhang F."/>
            <person name="Jiang W."/>
            <person name="Ma Y."/>
            <person name="Chen M."/>
            <person name="Hao X."/>
            <person name="Li L."/>
            <person name="Tang Y."/>
            <person name="Lv G."/>
            <person name="Zhou Y."/>
            <person name="Sun X."/>
            <person name="Brodelius P.E."/>
            <person name="Rose J.K.C."/>
            <person name="Tang K."/>
        </authorList>
    </citation>
    <scope>NUCLEOTIDE SEQUENCE [LARGE SCALE GENOMIC DNA]</scope>
    <source>
        <strain evidence="3">cv. Huhao1</strain>
        <tissue evidence="2">Leaf</tissue>
    </source>
</reference>
<protein>
    <recommendedName>
        <fullName evidence="1">Sugar phosphate transporter domain-containing protein</fullName>
    </recommendedName>
</protein>
<comment type="caution">
    <text evidence="2">The sequence shown here is derived from an EMBL/GenBank/DDBJ whole genome shotgun (WGS) entry which is preliminary data.</text>
</comment>
<evidence type="ECO:0000313" key="2">
    <source>
        <dbReference type="EMBL" id="PWA43781.1"/>
    </source>
</evidence>
<dbReference type="STRING" id="35608.A0A2U1L458"/>
<dbReference type="Proteomes" id="UP000245207">
    <property type="component" value="Unassembled WGS sequence"/>
</dbReference>
<evidence type="ECO:0000259" key="1">
    <source>
        <dbReference type="Pfam" id="PF03151"/>
    </source>
</evidence>
<keyword evidence="3" id="KW-1185">Reference proteome</keyword>
<dbReference type="OrthoDB" id="6418713at2759"/>
<evidence type="ECO:0000313" key="3">
    <source>
        <dbReference type="Proteomes" id="UP000245207"/>
    </source>
</evidence>
<dbReference type="EMBL" id="PKPP01011640">
    <property type="protein sequence ID" value="PWA43781.1"/>
    <property type="molecule type" value="Genomic_DNA"/>
</dbReference>
<gene>
    <name evidence="2" type="ORF">CTI12_AA532480</name>
</gene>
<feature type="domain" description="Sugar phosphate transporter" evidence="1">
    <location>
        <begin position="5"/>
        <end position="56"/>
    </location>
</feature>